<name>A0AAN7PL51_MYCAM</name>
<evidence type="ECO:0000256" key="1">
    <source>
        <dbReference type="SAM" id="MobiDB-lite"/>
    </source>
</evidence>
<protein>
    <submittedName>
        <fullName evidence="2">Uncharacterized protein</fullName>
    </submittedName>
</protein>
<evidence type="ECO:0000313" key="3">
    <source>
        <dbReference type="Proteomes" id="UP001333110"/>
    </source>
</evidence>
<keyword evidence="3" id="KW-1185">Reference proteome</keyword>
<accession>A0AAN7PL51</accession>
<gene>
    <name evidence="2" type="ORF">QYF61_022952</name>
</gene>
<feature type="compositionally biased region" description="Low complexity" evidence="1">
    <location>
        <begin position="274"/>
        <end position="283"/>
    </location>
</feature>
<feature type="compositionally biased region" description="Basic and acidic residues" evidence="1">
    <location>
        <begin position="292"/>
        <end position="307"/>
    </location>
</feature>
<evidence type="ECO:0000313" key="2">
    <source>
        <dbReference type="EMBL" id="KAK4825006.1"/>
    </source>
</evidence>
<feature type="region of interest" description="Disordered" evidence="1">
    <location>
        <begin position="267"/>
        <end position="322"/>
    </location>
</feature>
<dbReference type="Proteomes" id="UP001333110">
    <property type="component" value="Unassembled WGS sequence"/>
</dbReference>
<reference evidence="2 3" key="1">
    <citation type="journal article" date="2023" name="J. Hered.">
        <title>Chromosome-level genome of the wood stork (Mycteria americana) provides insight into avian chromosome evolution.</title>
        <authorList>
            <person name="Flamio R. Jr."/>
            <person name="Ramstad K.M."/>
        </authorList>
    </citation>
    <scope>NUCLEOTIDE SEQUENCE [LARGE SCALE GENOMIC DNA]</scope>
    <source>
        <strain evidence="2">JAX WOST 10</strain>
    </source>
</reference>
<dbReference type="AlphaFoldDB" id="A0AAN7PL51"/>
<proteinExistence type="predicted"/>
<comment type="caution">
    <text evidence="2">The sequence shown here is derived from an EMBL/GenBank/DDBJ whole genome shotgun (WGS) entry which is preliminary data.</text>
</comment>
<feature type="region of interest" description="Disordered" evidence="1">
    <location>
        <begin position="351"/>
        <end position="370"/>
    </location>
</feature>
<sequence>MPSPSPSSDRCPPANAPSFYTEHDGIWLDGEENQKSKSLKKDNKGLQFIQLIYHLFLQRPGVNSDLTERSPGCQYYGWRLMLRDSPWVSGAQRQQLAPWRFSSVASANSDSKNHMILVVTVPSTRVHSGVPACPVQQHRNSSNALAICQPRRKAIAVIKMFPGTADKGNENGAKASTGARGKGRPRQFNGSGPGFLAESCMLVQRNGQDAEEFVTPSLQHGSYNYITNLQSAFYSLSLITERIPQSSQSGPGVSYLISSSCIQRQLRTSDAESPGHGPHSWGSGCRGAGSTQKEHSSHFAARPDPDPTCRPTARPSLHPALSPLRCQTPRAVAAPAALLLPGVLGWALASRPSPSGPTMGSPRRPWFPAPGELPARVAKQPQFPQPLLIRLLLQTLHQLRCPPLDTLQHLNVSLVVGDPKLNTVFEVRPHQCRVQGHDHFPRHPDQEELDETFFRQLEEASCTQALVFTGRAKQPPGLLCFAGSVTCSSVLIAADLASVHKEPSQTTETSFPSPDYSADWSCAPAVPSAPAALLKGSPPRGQCEGQWSGLWPCSELRGEIGTRC</sequence>
<feature type="region of interest" description="Disordered" evidence="1">
    <location>
        <begin position="167"/>
        <end position="187"/>
    </location>
</feature>
<organism evidence="2 3">
    <name type="scientific">Mycteria americana</name>
    <name type="common">Wood stork</name>
    <dbReference type="NCBI Taxonomy" id="33587"/>
    <lineage>
        <taxon>Eukaryota</taxon>
        <taxon>Metazoa</taxon>
        <taxon>Chordata</taxon>
        <taxon>Craniata</taxon>
        <taxon>Vertebrata</taxon>
        <taxon>Euteleostomi</taxon>
        <taxon>Archelosauria</taxon>
        <taxon>Archosauria</taxon>
        <taxon>Dinosauria</taxon>
        <taxon>Saurischia</taxon>
        <taxon>Theropoda</taxon>
        <taxon>Coelurosauria</taxon>
        <taxon>Aves</taxon>
        <taxon>Neognathae</taxon>
        <taxon>Neoaves</taxon>
        <taxon>Aequornithes</taxon>
        <taxon>Ciconiiformes</taxon>
        <taxon>Ciconiidae</taxon>
        <taxon>Mycteria</taxon>
    </lineage>
</organism>
<dbReference type="EMBL" id="JAUNZN010000003">
    <property type="protein sequence ID" value="KAK4825006.1"/>
    <property type="molecule type" value="Genomic_DNA"/>
</dbReference>